<evidence type="ECO:0000313" key="2">
    <source>
        <dbReference type="EMBL" id="MOY42605.1"/>
    </source>
</evidence>
<proteinExistence type="predicted"/>
<evidence type="ECO:0000256" key="1">
    <source>
        <dbReference type="SAM" id="SignalP"/>
    </source>
</evidence>
<dbReference type="EMBL" id="GHJT01008634">
    <property type="protein sequence ID" value="MOY42605.1"/>
    <property type="molecule type" value="Transcribed_RNA"/>
</dbReference>
<name>A0A4D5S078_IXOSC</name>
<accession>A0A4D5S078</accession>
<reference evidence="2" key="1">
    <citation type="submission" date="2019-04" db="EMBL/GenBank/DDBJ databases">
        <title>An insight into the mialome of Ixodes scapularis.</title>
        <authorList>
            <person name="Ribeiro J.M."/>
            <person name="Mather T.N."/>
            <person name="Karim S."/>
        </authorList>
    </citation>
    <scope>NUCLEOTIDE SEQUENCE</scope>
</reference>
<organism evidence="2">
    <name type="scientific">Ixodes scapularis</name>
    <name type="common">Black-legged tick</name>
    <name type="synonym">Deer tick</name>
    <dbReference type="NCBI Taxonomy" id="6945"/>
    <lineage>
        <taxon>Eukaryota</taxon>
        <taxon>Metazoa</taxon>
        <taxon>Ecdysozoa</taxon>
        <taxon>Arthropoda</taxon>
        <taxon>Chelicerata</taxon>
        <taxon>Arachnida</taxon>
        <taxon>Acari</taxon>
        <taxon>Parasitiformes</taxon>
        <taxon>Ixodida</taxon>
        <taxon>Ixodoidea</taxon>
        <taxon>Ixodidae</taxon>
        <taxon>Ixodinae</taxon>
        <taxon>Ixodes</taxon>
    </lineage>
</organism>
<sequence>MKCLAHSFFLCTLSHLFLICTLSHISHLQSRRAFLCSLCESLGKVVTCICVCDLDHTWDRQLCQSFAITILAHRTTYV</sequence>
<keyword evidence="1" id="KW-0732">Signal</keyword>
<feature type="chain" id="PRO_5020027996" evidence="1">
    <location>
        <begin position="24"/>
        <end position="78"/>
    </location>
</feature>
<feature type="signal peptide" evidence="1">
    <location>
        <begin position="1"/>
        <end position="23"/>
    </location>
</feature>
<protein>
    <submittedName>
        <fullName evidence="2">Putative secreted protein</fullName>
    </submittedName>
</protein>
<dbReference type="AlphaFoldDB" id="A0A4D5S078"/>